<evidence type="ECO:0000256" key="11">
    <source>
        <dbReference type="ARBA" id="ARBA00022801"/>
    </source>
</evidence>
<feature type="compositionally biased region" description="Low complexity" evidence="22">
    <location>
        <begin position="134"/>
        <end position="145"/>
    </location>
</feature>
<evidence type="ECO:0000256" key="2">
    <source>
        <dbReference type="ARBA" id="ARBA00004191"/>
    </source>
</evidence>
<dbReference type="FunFam" id="3.20.20.370:FF:000004">
    <property type="entry name" value="Related to Chitin deacetylase"/>
    <property type="match status" value="1"/>
</dbReference>
<gene>
    <name evidence="25" type="ORF">O181_002199</name>
</gene>
<dbReference type="GO" id="GO:0098552">
    <property type="term" value="C:side of membrane"/>
    <property type="evidence" value="ECO:0007669"/>
    <property type="project" value="UniProtKB-KW"/>
</dbReference>
<evidence type="ECO:0000256" key="7">
    <source>
        <dbReference type="ARBA" id="ARBA00022525"/>
    </source>
</evidence>
<feature type="domain" description="NodB homology" evidence="24">
    <location>
        <begin position="275"/>
        <end position="470"/>
    </location>
</feature>
<evidence type="ECO:0000256" key="17">
    <source>
        <dbReference type="ARBA" id="ARBA00023288"/>
    </source>
</evidence>
<evidence type="ECO:0000256" key="22">
    <source>
        <dbReference type="SAM" id="MobiDB-lite"/>
    </source>
</evidence>
<feature type="region of interest" description="Disordered" evidence="22">
    <location>
        <begin position="122"/>
        <end position="145"/>
    </location>
</feature>
<evidence type="ECO:0000256" key="4">
    <source>
        <dbReference type="ARBA" id="ARBA00010973"/>
    </source>
</evidence>
<dbReference type="GO" id="GO:0005886">
    <property type="term" value="C:plasma membrane"/>
    <property type="evidence" value="ECO:0007669"/>
    <property type="project" value="UniProtKB-SubCell"/>
</dbReference>
<keyword evidence="9" id="KW-0479">Metal-binding</keyword>
<evidence type="ECO:0000256" key="3">
    <source>
        <dbReference type="ARBA" id="ARBA00004609"/>
    </source>
</evidence>
<dbReference type="GO" id="GO:0006032">
    <property type="term" value="P:chitin catabolic process"/>
    <property type="evidence" value="ECO:0007669"/>
    <property type="project" value="UniProtKB-KW"/>
</dbReference>
<dbReference type="GO" id="GO:0046872">
    <property type="term" value="F:metal ion binding"/>
    <property type="evidence" value="ECO:0007669"/>
    <property type="project" value="UniProtKB-KW"/>
</dbReference>
<dbReference type="GO" id="GO:0071555">
    <property type="term" value="P:cell wall organization"/>
    <property type="evidence" value="ECO:0007669"/>
    <property type="project" value="UniProtKB-KW"/>
</dbReference>
<evidence type="ECO:0000256" key="18">
    <source>
        <dbReference type="ARBA" id="ARBA00023316"/>
    </source>
</evidence>
<comment type="cofactor">
    <cofactor evidence="1">
        <name>Co(2+)</name>
        <dbReference type="ChEBI" id="CHEBI:48828"/>
    </cofactor>
</comment>
<dbReference type="EMBL" id="AVOT02000359">
    <property type="protein sequence ID" value="MBW0462484.1"/>
    <property type="molecule type" value="Genomic_DNA"/>
</dbReference>
<protein>
    <recommendedName>
        <fullName evidence="20">chitin deacetylase</fullName>
        <ecNumber evidence="20">3.5.1.41</ecNumber>
    </recommendedName>
</protein>
<dbReference type="PANTHER" id="PTHR10587:SF133">
    <property type="entry name" value="CHITIN DEACETYLASE 1-RELATED"/>
    <property type="match status" value="1"/>
</dbReference>
<keyword evidence="14" id="KW-0325">Glycoprotein</keyword>
<comment type="subcellular location">
    <subcellularLocation>
        <location evidence="3">Cell membrane</location>
        <topology evidence="3">Lipid-anchor</topology>
        <topology evidence="3">GPI-anchor</topology>
    </subcellularLocation>
    <subcellularLocation>
        <location evidence="2">Secreted</location>
        <location evidence="2">Cell wall</location>
    </subcellularLocation>
</comment>
<evidence type="ECO:0000256" key="19">
    <source>
        <dbReference type="ARBA" id="ARBA00023326"/>
    </source>
</evidence>
<keyword evidence="15" id="KW-0119">Carbohydrate metabolism</keyword>
<feature type="chain" id="PRO_5040246570" description="chitin deacetylase" evidence="23">
    <location>
        <begin position="29"/>
        <end position="547"/>
    </location>
</feature>
<dbReference type="OrthoDB" id="407355at2759"/>
<evidence type="ECO:0000256" key="6">
    <source>
        <dbReference type="ARBA" id="ARBA00022512"/>
    </source>
</evidence>
<evidence type="ECO:0000256" key="14">
    <source>
        <dbReference type="ARBA" id="ARBA00023180"/>
    </source>
</evidence>
<keyword evidence="16" id="KW-0170">Cobalt</keyword>
<evidence type="ECO:0000256" key="10">
    <source>
        <dbReference type="ARBA" id="ARBA00022729"/>
    </source>
</evidence>
<evidence type="ECO:0000256" key="13">
    <source>
        <dbReference type="ARBA" id="ARBA00023136"/>
    </source>
</evidence>
<keyword evidence="8" id="KW-0336">GPI-anchor</keyword>
<keyword evidence="19" id="KW-0624">Polysaccharide degradation</keyword>
<evidence type="ECO:0000256" key="5">
    <source>
        <dbReference type="ARBA" id="ARBA00022475"/>
    </source>
</evidence>
<organism evidence="25 26">
    <name type="scientific">Austropuccinia psidii MF-1</name>
    <dbReference type="NCBI Taxonomy" id="1389203"/>
    <lineage>
        <taxon>Eukaryota</taxon>
        <taxon>Fungi</taxon>
        <taxon>Dikarya</taxon>
        <taxon>Basidiomycota</taxon>
        <taxon>Pucciniomycotina</taxon>
        <taxon>Pucciniomycetes</taxon>
        <taxon>Pucciniales</taxon>
        <taxon>Sphaerophragmiaceae</taxon>
        <taxon>Austropuccinia</taxon>
    </lineage>
</organism>
<evidence type="ECO:0000256" key="12">
    <source>
        <dbReference type="ARBA" id="ARBA00023024"/>
    </source>
</evidence>
<evidence type="ECO:0000256" key="23">
    <source>
        <dbReference type="SAM" id="SignalP"/>
    </source>
</evidence>
<keyword evidence="5" id="KW-1003">Cell membrane</keyword>
<dbReference type="EC" id="3.5.1.41" evidence="20"/>
<dbReference type="InterPro" id="IPR002509">
    <property type="entry name" value="NODB_dom"/>
</dbReference>
<keyword evidence="13" id="KW-0472">Membrane</keyword>
<keyword evidence="26" id="KW-1185">Reference proteome</keyword>
<dbReference type="InterPro" id="IPR011330">
    <property type="entry name" value="Glyco_hydro/deAcase_b/a-brl"/>
</dbReference>
<evidence type="ECO:0000256" key="15">
    <source>
        <dbReference type="ARBA" id="ARBA00023277"/>
    </source>
</evidence>
<comment type="catalytic activity">
    <reaction evidence="21">
        <text>[(1-&gt;4)-N-acetyl-beta-D-glucosaminyl](n) + n H2O = chitosan + n acetate</text>
        <dbReference type="Rhea" id="RHEA:10464"/>
        <dbReference type="Rhea" id="RHEA-COMP:9593"/>
        <dbReference type="Rhea" id="RHEA-COMP:9597"/>
        <dbReference type="ChEBI" id="CHEBI:15377"/>
        <dbReference type="ChEBI" id="CHEBI:17029"/>
        <dbReference type="ChEBI" id="CHEBI:30089"/>
        <dbReference type="ChEBI" id="CHEBI:57704"/>
        <dbReference type="EC" id="3.5.1.41"/>
    </reaction>
    <physiologicalReaction direction="left-to-right" evidence="21">
        <dbReference type="Rhea" id="RHEA:10465"/>
    </physiologicalReaction>
</comment>
<dbReference type="GO" id="GO:0000272">
    <property type="term" value="P:polysaccharide catabolic process"/>
    <property type="evidence" value="ECO:0007669"/>
    <property type="project" value="UniProtKB-KW"/>
</dbReference>
<proteinExistence type="inferred from homology"/>
<evidence type="ECO:0000256" key="16">
    <source>
        <dbReference type="ARBA" id="ARBA00023285"/>
    </source>
</evidence>
<feature type="signal peptide" evidence="23">
    <location>
        <begin position="1"/>
        <end position="28"/>
    </location>
</feature>
<dbReference type="SUPFAM" id="SSF88713">
    <property type="entry name" value="Glycoside hydrolase/deacetylase"/>
    <property type="match status" value="1"/>
</dbReference>
<name>A0A9Q3BBZ0_9BASI</name>
<evidence type="ECO:0000256" key="9">
    <source>
        <dbReference type="ARBA" id="ARBA00022723"/>
    </source>
</evidence>
<evidence type="ECO:0000256" key="8">
    <source>
        <dbReference type="ARBA" id="ARBA00022622"/>
    </source>
</evidence>
<evidence type="ECO:0000256" key="1">
    <source>
        <dbReference type="ARBA" id="ARBA00001941"/>
    </source>
</evidence>
<evidence type="ECO:0000259" key="24">
    <source>
        <dbReference type="PROSITE" id="PS51677"/>
    </source>
</evidence>
<accession>A0A9Q3BBZ0</accession>
<keyword evidence="11" id="KW-0378">Hydrolase</keyword>
<comment type="caution">
    <text evidence="25">The sequence shown here is derived from an EMBL/GenBank/DDBJ whole genome shotgun (WGS) entry which is preliminary data.</text>
</comment>
<dbReference type="CDD" id="cd10952">
    <property type="entry name" value="CE4_MrCDA_like"/>
    <property type="match status" value="1"/>
</dbReference>
<keyword evidence="18" id="KW-0961">Cell wall biogenesis/degradation</keyword>
<keyword evidence="6" id="KW-0134">Cell wall</keyword>
<evidence type="ECO:0000256" key="21">
    <source>
        <dbReference type="ARBA" id="ARBA00048494"/>
    </source>
</evidence>
<reference evidence="25" key="1">
    <citation type="submission" date="2021-03" db="EMBL/GenBank/DDBJ databases">
        <title>Draft genome sequence of rust myrtle Austropuccinia psidii MF-1, a brazilian biotype.</title>
        <authorList>
            <person name="Quecine M.C."/>
            <person name="Pachon D.M.R."/>
            <person name="Bonatelli M.L."/>
            <person name="Correr F.H."/>
            <person name="Franceschini L.M."/>
            <person name="Leite T.F."/>
            <person name="Margarido G.R.A."/>
            <person name="Almeida C.A."/>
            <person name="Ferrarezi J.A."/>
            <person name="Labate C.A."/>
        </authorList>
    </citation>
    <scope>NUCLEOTIDE SEQUENCE</scope>
    <source>
        <strain evidence="25">MF-1</strain>
    </source>
</reference>
<dbReference type="AlphaFoldDB" id="A0A9Q3BBZ0"/>
<dbReference type="Proteomes" id="UP000765509">
    <property type="component" value="Unassembled WGS sequence"/>
</dbReference>
<keyword evidence="12" id="KW-0146">Chitin degradation</keyword>
<dbReference type="Gene3D" id="3.20.20.370">
    <property type="entry name" value="Glycoside hydrolase/deacetylase"/>
    <property type="match status" value="1"/>
</dbReference>
<dbReference type="PROSITE" id="PS51677">
    <property type="entry name" value="NODB"/>
    <property type="match status" value="1"/>
</dbReference>
<keyword evidence="17" id="KW-0449">Lipoprotein</keyword>
<evidence type="ECO:0000313" key="25">
    <source>
        <dbReference type="EMBL" id="MBW0462484.1"/>
    </source>
</evidence>
<dbReference type="InterPro" id="IPR050248">
    <property type="entry name" value="Polysacc_deacetylase_ArnD"/>
</dbReference>
<comment type="similarity">
    <text evidence="4">Belongs to the polysaccharide deacetylase family.</text>
</comment>
<keyword evidence="10 23" id="KW-0732">Signal</keyword>
<keyword evidence="7" id="KW-0964">Secreted</keyword>
<dbReference type="GO" id="GO:0009272">
    <property type="term" value="P:fungal-type cell wall biogenesis"/>
    <property type="evidence" value="ECO:0007669"/>
    <property type="project" value="UniProtKB-ARBA"/>
</dbReference>
<evidence type="ECO:0000313" key="26">
    <source>
        <dbReference type="Proteomes" id="UP000765509"/>
    </source>
</evidence>
<dbReference type="GO" id="GO:0004099">
    <property type="term" value="F:chitin deacetylase activity"/>
    <property type="evidence" value="ECO:0007669"/>
    <property type="project" value="UniProtKB-EC"/>
</dbReference>
<evidence type="ECO:0000256" key="20">
    <source>
        <dbReference type="ARBA" id="ARBA00024056"/>
    </source>
</evidence>
<dbReference type="Pfam" id="PF01522">
    <property type="entry name" value="Polysacc_deac_1"/>
    <property type="match status" value="1"/>
</dbReference>
<sequence>MPSSCRRFSANLILATGMVLARFELCSGLVLDIISSTHEPICPVGDSVEFGSETALRNHLLLGVVIYQSIQSQRNFLTMFSSPSNGFVATLPSPRLSSALVVLMATCSTLFQFSIASERHNHWPRQAPSPALPTPMATPATSPSASLGAGDIQTLTFPPIQQSMNPSTMTALPATYTAGAQAPFPGGPPLPSTRLDIPSYPTLDRIPPLNSPQVQQWLSQIDMTKVPQIPPTATGGCNNPSNANLMAQAGPDKNCWWTCGGCSRDTDITSCPKKGTWGASFDDGPSPDTPTLLKYLDEHKLKSTFFVVGSRVLSRPDMLQYEYEAGHQISVHTWSHPYLTQLTNEEIVAELGWSKKVIKDVLGVTPNTMRPPYGDIDDRVRYIALAMGLTPIIWTTAPGGRTFDTADWKISTGIVTPAQVLQNFQSILGSSDQLPTGFIVLAHDLYPQSVALAVEFVLPQALSFGNLTIEPIVTCLGDSAADAYIETANRTQPTSSSNTTKPAVAKAANSTASNKAAVSSASRYKTLNAFAFVTTLFALVAIKTIEY</sequence>
<dbReference type="PANTHER" id="PTHR10587">
    <property type="entry name" value="GLYCOSYL TRANSFERASE-RELATED"/>
    <property type="match status" value="1"/>
</dbReference>